<evidence type="ECO:0000259" key="8">
    <source>
        <dbReference type="Pfam" id="PF16582"/>
    </source>
</evidence>
<dbReference type="CDD" id="cd02009">
    <property type="entry name" value="TPP_SHCHC_synthase"/>
    <property type="match status" value="1"/>
</dbReference>
<evidence type="ECO:0000256" key="1">
    <source>
        <dbReference type="ARBA" id="ARBA00022679"/>
    </source>
</evidence>
<evidence type="ECO:0000256" key="6">
    <source>
        <dbReference type="HAMAP-Rule" id="MF_01659"/>
    </source>
</evidence>
<evidence type="ECO:0000313" key="9">
    <source>
        <dbReference type="EMBL" id="CAG4997623.1"/>
    </source>
</evidence>
<dbReference type="GO" id="GO:0000287">
    <property type="term" value="F:magnesium ion binding"/>
    <property type="evidence" value="ECO:0007669"/>
    <property type="project" value="UniProtKB-UniRule"/>
</dbReference>
<name>A0A916N5C2_9BACT</name>
<dbReference type="NCBIfam" id="TIGR00173">
    <property type="entry name" value="menD"/>
    <property type="match status" value="1"/>
</dbReference>
<feature type="domain" description="Thiamine pyrophosphate enzyme N-terminal TPP-binding" evidence="7">
    <location>
        <begin position="10"/>
        <end position="114"/>
    </location>
</feature>
<dbReference type="InterPro" id="IPR012001">
    <property type="entry name" value="Thiamin_PyroP_enz_TPP-bd_dom"/>
</dbReference>
<comment type="cofactor">
    <cofactor evidence="6">
        <name>Mg(2+)</name>
        <dbReference type="ChEBI" id="CHEBI:18420"/>
    </cofactor>
    <cofactor evidence="6">
        <name>Mn(2+)</name>
        <dbReference type="ChEBI" id="CHEBI:29035"/>
    </cofactor>
</comment>
<evidence type="ECO:0000259" key="7">
    <source>
        <dbReference type="Pfam" id="PF02776"/>
    </source>
</evidence>
<dbReference type="EMBL" id="CAJRAF010000002">
    <property type="protein sequence ID" value="CAG4997623.1"/>
    <property type="molecule type" value="Genomic_DNA"/>
</dbReference>
<dbReference type="Gene3D" id="3.40.50.1220">
    <property type="entry name" value="TPP-binding domain"/>
    <property type="match status" value="1"/>
</dbReference>
<dbReference type="SUPFAM" id="SSF52518">
    <property type="entry name" value="Thiamin diphosphate-binding fold (THDP-binding)"/>
    <property type="match status" value="2"/>
</dbReference>
<dbReference type="EC" id="2.2.1.9" evidence="6"/>
<sequence length="573" mass="63994">MAVLQPILDIAELCFLHGIRHVVISPGSRSAALTLAFARHGGFKMHVAIDERSGGFIGLGIAQETRIPVVLICTSGSAVYNLAPAIAEAYFQQVPLIVLTADRPPEWIHQYDGQTIYQSGIFGRHVKKFSDLPADYQHKDSVWAINRLINEAIHIASTEPSGPVHVNVPIREPFYPTPGEILKPSEKVRKITKARHSSVLSSETWHELLDEWDSARRILIAVGQSRNEPESWRSLYKISEELDIPVVADCISNLPGNVNIIRHHDLFLSHEKTENLRPDLLITTGLSFISKELKQFLRRNPAVMHWHIGEETLLADPLQSLTRIIPVSAAYFFDNLFEKIDYQLFVENSEPDNDSAYLTSWLHHEYLAGQGQETYTAKLSTLNDFSMIDSFIKLINGSYQLQIGNSMPIRYVNALGENLENVTVRCNRGTSGIDGCLSTAIGAALVSEIPVYLLIGDVSFLYDRNGLLVKPLPDNLKIIVLNNDGGNIFRMIEGPSGVPELETFFETKHGMNAKRTAEDAGIAYFSIKEFSEMSQVLNIFNNTSSTALLEVFSDPAENKRVWKGLKAFVSEKL</sequence>
<reference evidence="9" key="1">
    <citation type="submission" date="2021-04" db="EMBL/GenBank/DDBJ databases">
        <authorList>
            <person name="Rodrigo-Torres L."/>
            <person name="Arahal R. D."/>
            <person name="Lucena T."/>
        </authorList>
    </citation>
    <scope>NUCLEOTIDE SEQUENCE</scope>
    <source>
        <strain evidence="9">CECT 9275</strain>
    </source>
</reference>
<comment type="catalytic activity">
    <reaction evidence="6">
        <text>isochorismate + 2-oxoglutarate + H(+) = 5-enolpyruvoyl-6-hydroxy-2-succinyl-cyclohex-3-ene-1-carboxylate + CO2</text>
        <dbReference type="Rhea" id="RHEA:25593"/>
        <dbReference type="ChEBI" id="CHEBI:15378"/>
        <dbReference type="ChEBI" id="CHEBI:16526"/>
        <dbReference type="ChEBI" id="CHEBI:16810"/>
        <dbReference type="ChEBI" id="CHEBI:29780"/>
        <dbReference type="ChEBI" id="CHEBI:58818"/>
        <dbReference type="EC" id="2.2.1.9"/>
    </reaction>
</comment>
<comment type="cofactor">
    <cofactor evidence="6">
        <name>thiamine diphosphate</name>
        <dbReference type="ChEBI" id="CHEBI:58937"/>
    </cofactor>
    <text evidence="6">Binds 1 thiamine pyrophosphate per subunit.</text>
</comment>
<dbReference type="HAMAP" id="MF_01659">
    <property type="entry name" value="MenD"/>
    <property type="match status" value="1"/>
</dbReference>
<evidence type="ECO:0000256" key="5">
    <source>
        <dbReference type="ARBA" id="ARBA00023211"/>
    </source>
</evidence>
<comment type="caution">
    <text evidence="9">The sequence shown here is derived from an EMBL/GenBank/DDBJ whole genome shotgun (WGS) entry which is preliminary data.</text>
</comment>
<gene>
    <name evidence="6 9" type="primary">menD</name>
    <name evidence="9" type="ORF">DYBT9275_01816</name>
</gene>
<dbReference type="InterPro" id="IPR032264">
    <property type="entry name" value="MenD_middle"/>
</dbReference>
<protein>
    <recommendedName>
        <fullName evidence="6">2-succinyl-5-enolpyruvyl-6-hydroxy-3-cyclohexene-1-carboxylate synthase</fullName>
        <shortName evidence="6">SEPHCHC synthase</shortName>
        <ecNumber evidence="6">2.2.1.9</ecNumber>
    </recommendedName>
    <alternativeName>
        <fullName evidence="6">Menaquinone biosynthesis protein MenD</fullName>
    </alternativeName>
</protein>
<evidence type="ECO:0000256" key="3">
    <source>
        <dbReference type="ARBA" id="ARBA00022842"/>
    </source>
</evidence>
<comment type="function">
    <text evidence="6">Catalyzes the thiamine diphosphate-dependent decarboxylation of 2-oxoglutarate and the subsequent addition of the resulting succinic semialdehyde-thiamine pyrophosphate anion to isochorismate to yield 2-succinyl-5-enolpyruvyl-6-hydroxy-3-cyclohexene-1-carboxylate (SEPHCHC).</text>
</comment>
<organism evidence="9 10">
    <name type="scientific">Dyadobacter helix</name>
    <dbReference type="NCBI Taxonomy" id="2822344"/>
    <lineage>
        <taxon>Bacteria</taxon>
        <taxon>Pseudomonadati</taxon>
        <taxon>Bacteroidota</taxon>
        <taxon>Cytophagia</taxon>
        <taxon>Cytophagales</taxon>
        <taxon>Spirosomataceae</taxon>
        <taxon>Dyadobacter</taxon>
    </lineage>
</organism>
<keyword evidence="2 6" id="KW-0479">Metal-binding</keyword>
<feature type="domain" description="Menaquinone biosynthesis protein MenD middle" evidence="8">
    <location>
        <begin position="202"/>
        <end position="330"/>
    </location>
</feature>
<dbReference type="GO" id="GO:0070204">
    <property type="term" value="F:2-succinyl-5-enolpyruvyl-6-hydroxy-3-cyclohexene-1-carboxylic-acid synthase activity"/>
    <property type="evidence" value="ECO:0007669"/>
    <property type="project" value="UniProtKB-UniRule"/>
</dbReference>
<dbReference type="RefSeq" id="WP_215238513.1">
    <property type="nucleotide sequence ID" value="NZ_CAJRAF010000002.1"/>
</dbReference>
<dbReference type="Gene3D" id="3.40.50.970">
    <property type="match status" value="2"/>
</dbReference>
<dbReference type="Proteomes" id="UP000680038">
    <property type="component" value="Unassembled WGS sequence"/>
</dbReference>
<evidence type="ECO:0000313" key="10">
    <source>
        <dbReference type="Proteomes" id="UP000680038"/>
    </source>
</evidence>
<dbReference type="GO" id="GO:0030145">
    <property type="term" value="F:manganese ion binding"/>
    <property type="evidence" value="ECO:0007669"/>
    <property type="project" value="UniProtKB-UniRule"/>
</dbReference>
<dbReference type="GO" id="GO:0009234">
    <property type="term" value="P:menaquinone biosynthetic process"/>
    <property type="evidence" value="ECO:0007669"/>
    <property type="project" value="UniProtKB-UniRule"/>
</dbReference>
<accession>A0A916N5C2</accession>
<keyword evidence="4 6" id="KW-0786">Thiamine pyrophosphate</keyword>
<comment type="similarity">
    <text evidence="6">Belongs to the TPP enzyme family. MenD subfamily.</text>
</comment>
<dbReference type="PANTHER" id="PTHR42916:SF1">
    <property type="entry name" value="PROTEIN PHYLLO, CHLOROPLASTIC"/>
    <property type="match status" value="1"/>
</dbReference>
<dbReference type="GO" id="GO:0030976">
    <property type="term" value="F:thiamine pyrophosphate binding"/>
    <property type="evidence" value="ECO:0007669"/>
    <property type="project" value="UniProtKB-UniRule"/>
</dbReference>
<dbReference type="Pfam" id="PF16582">
    <property type="entry name" value="TPP_enzyme_M_2"/>
    <property type="match status" value="1"/>
</dbReference>
<dbReference type="PANTHER" id="PTHR42916">
    <property type="entry name" value="2-SUCCINYL-5-ENOLPYRUVYL-6-HYDROXY-3-CYCLOHEXENE-1-CARBOXYLATE SYNTHASE"/>
    <property type="match status" value="1"/>
</dbReference>
<dbReference type="PIRSF" id="PIRSF004983">
    <property type="entry name" value="MenD"/>
    <property type="match status" value="1"/>
</dbReference>
<keyword evidence="10" id="KW-1185">Reference proteome</keyword>
<keyword evidence="3 6" id="KW-0460">Magnesium</keyword>
<evidence type="ECO:0000256" key="4">
    <source>
        <dbReference type="ARBA" id="ARBA00023052"/>
    </source>
</evidence>
<keyword evidence="1 6" id="KW-0808">Transferase</keyword>
<dbReference type="InterPro" id="IPR029061">
    <property type="entry name" value="THDP-binding"/>
</dbReference>
<comment type="pathway">
    <text evidence="6">Quinol/quinone metabolism; 1,4-dihydroxy-2-naphthoate biosynthesis; 1,4-dihydroxy-2-naphthoate from chorismate: step 2/7.</text>
</comment>
<keyword evidence="5 6" id="KW-0464">Manganese</keyword>
<proteinExistence type="inferred from homology"/>
<dbReference type="InterPro" id="IPR004433">
    <property type="entry name" value="MenaQ_synth_MenD"/>
</dbReference>
<evidence type="ECO:0000256" key="2">
    <source>
        <dbReference type="ARBA" id="ARBA00022723"/>
    </source>
</evidence>
<dbReference type="CDD" id="cd07037">
    <property type="entry name" value="TPP_PYR_MenD"/>
    <property type="match status" value="1"/>
</dbReference>
<comment type="pathway">
    <text evidence="6">Quinol/quinone metabolism; menaquinone biosynthesis.</text>
</comment>
<keyword evidence="6" id="KW-0474">Menaquinone biosynthesis</keyword>
<dbReference type="AlphaFoldDB" id="A0A916N5C2"/>
<dbReference type="Pfam" id="PF02776">
    <property type="entry name" value="TPP_enzyme_N"/>
    <property type="match status" value="1"/>
</dbReference>
<comment type="subunit">
    <text evidence="6">Homodimer.</text>
</comment>